<evidence type="ECO:0000256" key="1">
    <source>
        <dbReference type="SAM" id="Phobius"/>
    </source>
</evidence>
<feature type="transmembrane region" description="Helical" evidence="1">
    <location>
        <begin position="17"/>
        <end position="33"/>
    </location>
</feature>
<dbReference type="AlphaFoldDB" id="A0AA90SDL8"/>
<feature type="transmembrane region" description="Helical" evidence="1">
    <location>
        <begin position="45"/>
        <end position="65"/>
    </location>
</feature>
<dbReference type="Gene3D" id="1.10.287.70">
    <property type="match status" value="1"/>
</dbReference>
<evidence type="ECO:0000259" key="2">
    <source>
        <dbReference type="Pfam" id="PF07885"/>
    </source>
</evidence>
<organism evidence="3 4">
    <name type="scientific">Candidatus Endonucleibacter bathymodioli</name>
    <dbReference type="NCBI Taxonomy" id="539814"/>
    <lineage>
        <taxon>Bacteria</taxon>
        <taxon>Pseudomonadati</taxon>
        <taxon>Pseudomonadota</taxon>
        <taxon>Gammaproteobacteria</taxon>
        <taxon>Oceanospirillales</taxon>
        <taxon>Endozoicomonadaceae</taxon>
        <taxon>Candidatus Endonucleibacter</taxon>
    </lineage>
</organism>
<evidence type="ECO:0000313" key="4">
    <source>
        <dbReference type="Proteomes" id="UP001178148"/>
    </source>
</evidence>
<keyword evidence="1" id="KW-1133">Transmembrane helix</keyword>
<comment type="caution">
    <text evidence="3">The sequence shown here is derived from an EMBL/GenBank/DDBJ whole genome shotgun (WGS) entry which is preliminary data.</text>
</comment>
<dbReference type="GO" id="GO:0034220">
    <property type="term" value="P:monoatomic ion transmembrane transport"/>
    <property type="evidence" value="ECO:0007669"/>
    <property type="project" value="UniProtKB-KW"/>
</dbReference>
<sequence length="269" mass="31285">AVLPCDFLNLGDHAKDLFTYFYFSAVTITTLGYGDIIPVGSFTQILVAIESILGLTLIGLFLNALSHKHGLEVQEKEKAAQEARELSNDIKQFSAFNRLVEMHILRYLTYTIPVTRKISDRKDGELNEDFSFNDMQDMFKPTLRLSDHHFTPAVNFYFSEYKELYYAVEEAIKHGYLHRWENIETLCLEFLRNTRELDFSNYIINRPNTKAGKKKGSDFDMDMIEKYEGEVKFLPGNGINAYIAMYLQIKYSFSFIKNYRQMVSEIESD</sequence>
<feature type="non-terminal residue" evidence="3">
    <location>
        <position position="1"/>
    </location>
</feature>
<dbReference type="EMBL" id="JASXSV010000014">
    <property type="protein sequence ID" value="MDP0589467.1"/>
    <property type="molecule type" value="Genomic_DNA"/>
</dbReference>
<dbReference type="Pfam" id="PF07885">
    <property type="entry name" value="Ion_trans_2"/>
    <property type="match status" value="1"/>
</dbReference>
<dbReference type="InterPro" id="IPR013099">
    <property type="entry name" value="K_chnl_dom"/>
</dbReference>
<feature type="domain" description="Potassium channel" evidence="2">
    <location>
        <begin position="15"/>
        <end position="65"/>
    </location>
</feature>
<dbReference type="Proteomes" id="UP001178148">
    <property type="component" value="Unassembled WGS sequence"/>
</dbReference>
<name>A0AA90SDL8_9GAMM</name>
<gene>
    <name evidence="3" type="ORF">QS748_09885</name>
</gene>
<keyword evidence="3" id="KW-0813">Transport</keyword>
<keyword evidence="4" id="KW-1185">Reference proteome</keyword>
<evidence type="ECO:0000313" key="3">
    <source>
        <dbReference type="EMBL" id="MDP0589467.1"/>
    </source>
</evidence>
<keyword evidence="3" id="KW-0406">Ion transport</keyword>
<keyword evidence="1" id="KW-0812">Transmembrane</keyword>
<reference evidence="3 4" key="1">
    <citation type="journal article" date="2023" name="bioRxiv">
        <title>An intranuclear bacterial parasite of deep-sea mussels expresses apoptosis inhibitors acquired from its host.</title>
        <authorList>
            <person name="Gonzalez Porras M.A."/>
            <person name="Assie A."/>
            <person name="Tietjen M."/>
            <person name="Violette M."/>
            <person name="Kleiner M."/>
            <person name="Gruber-Vodicka H."/>
            <person name="Dubilier N."/>
            <person name="Leisch N."/>
        </authorList>
    </citation>
    <scope>NUCLEOTIDE SEQUENCE [LARGE SCALE GENOMIC DNA]</scope>
    <source>
        <strain evidence="3">IAP13</strain>
    </source>
</reference>
<protein>
    <submittedName>
        <fullName evidence="3">Potassium channel family protein</fullName>
    </submittedName>
</protein>
<proteinExistence type="predicted"/>
<keyword evidence="1" id="KW-0472">Membrane</keyword>
<keyword evidence="3" id="KW-0407">Ion channel</keyword>
<accession>A0AA90SDL8</accession>
<dbReference type="SUPFAM" id="SSF81324">
    <property type="entry name" value="Voltage-gated potassium channels"/>
    <property type="match status" value="1"/>
</dbReference>